<accession>A0A433DDI1</accession>
<gene>
    <name evidence="1" type="ORF">BC936DRAFT_143791</name>
</gene>
<dbReference type="Proteomes" id="UP000268093">
    <property type="component" value="Unassembled WGS sequence"/>
</dbReference>
<evidence type="ECO:0000313" key="2">
    <source>
        <dbReference type="Proteomes" id="UP000268093"/>
    </source>
</evidence>
<dbReference type="EMBL" id="RBNI01002860">
    <property type="protein sequence ID" value="RUP48866.1"/>
    <property type="molecule type" value="Genomic_DNA"/>
</dbReference>
<comment type="caution">
    <text evidence="1">The sequence shown here is derived from an EMBL/GenBank/DDBJ whole genome shotgun (WGS) entry which is preliminary data.</text>
</comment>
<dbReference type="Gene3D" id="3.30.420.10">
    <property type="entry name" value="Ribonuclease H-like superfamily/Ribonuclease H"/>
    <property type="match status" value="1"/>
</dbReference>
<dbReference type="InterPro" id="IPR036397">
    <property type="entry name" value="RNaseH_sf"/>
</dbReference>
<dbReference type="OrthoDB" id="2434594at2759"/>
<protein>
    <recommendedName>
        <fullName evidence="3">Transposase Tc1-like domain-containing protein</fullName>
    </recommendedName>
</protein>
<evidence type="ECO:0000313" key="1">
    <source>
        <dbReference type="EMBL" id="RUP48866.1"/>
    </source>
</evidence>
<proteinExistence type="predicted"/>
<organism evidence="1 2">
    <name type="scientific">Jimgerdemannia flammicorona</name>
    <dbReference type="NCBI Taxonomy" id="994334"/>
    <lineage>
        <taxon>Eukaryota</taxon>
        <taxon>Fungi</taxon>
        <taxon>Fungi incertae sedis</taxon>
        <taxon>Mucoromycota</taxon>
        <taxon>Mucoromycotina</taxon>
        <taxon>Endogonomycetes</taxon>
        <taxon>Endogonales</taxon>
        <taxon>Endogonaceae</taxon>
        <taxon>Jimgerdemannia</taxon>
    </lineage>
</organism>
<sequence length="178" mass="20923">MSRNYHVAKLPRRDVLAKLPRREITTSRNYHVAIFKHYIEFPQLLTDAGLPLLHFTTIKREIEALGYHSRIAIHKPLLSDSNIARHLLWASKHHYRSNTKWRTVIFSDESRFNLFESNRERRVLRLHGEKYLDECILHDRVQGGGGGIMVFGWISWHYKSPLFRIDTSITGTLYLVAC</sequence>
<name>A0A433DDI1_9FUNG</name>
<keyword evidence="2" id="KW-1185">Reference proteome</keyword>
<reference evidence="1 2" key="1">
    <citation type="journal article" date="2018" name="New Phytol.">
        <title>Phylogenomics of Endogonaceae and evolution of mycorrhizas within Mucoromycota.</title>
        <authorList>
            <person name="Chang Y."/>
            <person name="Desiro A."/>
            <person name="Na H."/>
            <person name="Sandor L."/>
            <person name="Lipzen A."/>
            <person name="Clum A."/>
            <person name="Barry K."/>
            <person name="Grigoriev I.V."/>
            <person name="Martin F.M."/>
            <person name="Stajich J.E."/>
            <person name="Smith M.E."/>
            <person name="Bonito G."/>
            <person name="Spatafora J.W."/>
        </authorList>
    </citation>
    <scope>NUCLEOTIDE SEQUENCE [LARGE SCALE GENOMIC DNA]</scope>
    <source>
        <strain evidence="1 2">GMNB39</strain>
    </source>
</reference>
<dbReference type="AlphaFoldDB" id="A0A433DDI1"/>
<dbReference type="GO" id="GO:0003676">
    <property type="term" value="F:nucleic acid binding"/>
    <property type="evidence" value="ECO:0007669"/>
    <property type="project" value="InterPro"/>
</dbReference>
<evidence type="ECO:0008006" key="3">
    <source>
        <dbReference type="Google" id="ProtNLM"/>
    </source>
</evidence>